<evidence type="ECO:0000313" key="3">
    <source>
        <dbReference type="Proteomes" id="UP000807469"/>
    </source>
</evidence>
<reference evidence="2" key="1">
    <citation type="submission" date="2020-11" db="EMBL/GenBank/DDBJ databases">
        <authorList>
            <consortium name="DOE Joint Genome Institute"/>
            <person name="Ahrendt S."/>
            <person name="Riley R."/>
            <person name="Andreopoulos W."/>
            <person name="Labutti K."/>
            <person name="Pangilinan J."/>
            <person name="Ruiz-Duenas F.J."/>
            <person name="Barrasa J.M."/>
            <person name="Sanchez-Garcia M."/>
            <person name="Camarero S."/>
            <person name="Miyauchi S."/>
            <person name="Serrano A."/>
            <person name="Linde D."/>
            <person name="Babiker R."/>
            <person name="Drula E."/>
            <person name="Ayuso-Fernandez I."/>
            <person name="Pacheco R."/>
            <person name="Padilla G."/>
            <person name="Ferreira P."/>
            <person name="Barriuso J."/>
            <person name="Kellner H."/>
            <person name="Castanera R."/>
            <person name="Alfaro M."/>
            <person name="Ramirez L."/>
            <person name="Pisabarro A.G."/>
            <person name="Kuo A."/>
            <person name="Tritt A."/>
            <person name="Lipzen A."/>
            <person name="He G."/>
            <person name="Yan M."/>
            <person name="Ng V."/>
            <person name="Cullen D."/>
            <person name="Martin F."/>
            <person name="Rosso M.-N."/>
            <person name="Henrissat B."/>
            <person name="Hibbett D."/>
            <person name="Martinez A.T."/>
            <person name="Grigoriev I.V."/>
        </authorList>
    </citation>
    <scope>NUCLEOTIDE SEQUENCE</scope>
    <source>
        <strain evidence="2">CIRM-BRFM 674</strain>
    </source>
</reference>
<dbReference type="InterPro" id="IPR046522">
    <property type="entry name" value="DUF6699"/>
</dbReference>
<organism evidence="2 3">
    <name type="scientific">Pholiota conissans</name>
    <dbReference type="NCBI Taxonomy" id="109636"/>
    <lineage>
        <taxon>Eukaryota</taxon>
        <taxon>Fungi</taxon>
        <taxon>Dikarya</taxon>
        <taxon>Basidiomycota</taxon>
        <taxon>Agaricomycotina</taxon>
        <taxon>Agaricomycetes</taxon>
        <taxon>Agaricomycetidae</taxon>
        <taxon>Agaricales</taxon>
        <taxon>Agaricineae</taxon>
        <taxon>Strophariaceae</taxon>
        <taxon>Pholiota</taxon>
    </lineage>
</organism>
<dbReference type="OrthoDB" id="3172906at2759"/>
<dbReference type="EMBL" id="MU155547">
    <property type="protein sequence ID" value="KAF9472339.1"/>
    <property type="molecule type" value="Genomic_DNA"/>
</dbReference>
<evidence type="ECO:0000259" key="1">
    <source>
        <dbReference type="Pfam" id="PF20415"/>
    </source>
</evidence>
<dbReference type="Pfam" id="PF20415">
    <property type="entry name" value="DUF6699"/>
    <property type="match status" value="1"/>
</dbReference>
<dbReference type="Proteomes" id="UP000807469">
    <property type="component" value="Unassembled WGS sequence"/>
</dbReference>
<proteinExistence type="predicted"/>
<gene>
    <name evidence="2" type="ORF">BDN70DRAFT_998227</name>
</gene>
<sequence length="231" mass="25898">MPTSNSANDQGNQDHSSRLLLSTSQSEISNTAHTSHLSNTHLLVPPPLPPIVPIPLPPLSSHIPSQTHPLITSTNASYANIPILWNISLPPATARLAPEFNSAPNWPWWREVAIRPTTLPSMTIYLERVERPVVVFPFDIGHPITIIDVLRAVYDNVRTMAMAPSVGDSAELVLTPEKEYREVGYANDVSVTIQRHFRDQVWWGGLQESIIETDVWILQLSGTRRRRQNRS</sequence>
<name>A0A9P5YN38_9AGAR</name>
<dbReference type="AlphaFoldDB" id="A0A9P5YN38"/>
<keyword evidence="3" id="KW-1185">Reference proteome</keyword>
<evidence type="ECO:0000313" key="2">
    <source>
        <dbReference type="EMBL" id="KAF9472339.1"/>
    </source>
</evidence>
<feature type="domain" description="DUF6699" evidence="1">
    <location>
        <begin position="83"/>
        <end position="165"/>
    </location>
</feature>
<comment type="caution">
    <text evidence="2">The sequence shown here is derived from an EMBL/GenBank/DDBJ whole genome shotgun (WGS) entry which is preliminary data.</text>
</comment>
<accession>A0A9P5YN38</accession>
<protein>
    <recommendedName>
        <fullName evidence="1">DUF6699 domain-containing protein</fullName>
    </recommendedName>
</protein>